<dbReference type="InterPro" id="IPR000943">
    <property type="entry name" value="RNA_pol_sigma70"/>
</dbReference>
<dbReference type="PANTHER" id="PTHR30603:SF47">
    <property type="entry name" value="RNA POLYMERASE SIGMA FACTOR SIGD, CHLOROPLASTIC"/>
    <property type="match status" value="1"/>
</dbReference>
<dbReference type="SUPFAM" id="SSF88659">
    <property type="entry name" value="Sigma3 and sigma4 domains of RNA polymerase sigma factors"/>
    <property type="match status" value="1"/>
</dbReference>
<dbReference type="InterPro" id="IPR007759">
    <property type="entry name" value="Asxl_HARE-HTH"/>
</dbReference>
<dbReference type="GO" id="GO:0003700">
    <property type="term" value="F:DNA-binding transcription factor activity"/>
    <property type="evidence" value="ECO:0007669"/>
    <property type="project" value="InterPro"/>
</dbReference>
<reference evidence="3 4" key="1">
    <citation type="journal article" date="2015" name="Nature">
        <title>rRNA introns, odd ribosomes, and small enigmatic genomes across a large radiation of phyla.</title>
        <authorList>
            <person name="Brown C.T."/>
            <person name="Hug L.A."/>
            <person name="Thomas B.C."/>
            <person name="Sharon I."/>
            <person name="Castelle C.J."/>
            <person name="Singh A."/>
            <person name="Wilkins M.J."/>
            <person name="Williams K.H."/>
            <person name="Banfield J.F."/>
        </authorList>
    </citation>
    <scope>NUCLEOTIDE SEQUENCE [LARGE SCALE GENOMIC DNA]</scope>
</reference>
<dbReference type="PROSITE" id="PS51913">
    <property type="entry name" value="HTH_HARE"/>
    <property type="match status" value="1"/>
</dbReference>
<dbReference type="CDD" id="cd06171">
    <property type="entry name" value="Sigma70_r4"/>
    <property type="match status" value="1"/>
</dbReference>
<dbReference type="GO" id="GO:0006352">
    <property type="term" value="P:DNA-templated transcription initiation"/>
    <property type="evidence" value="ECO:0007669"/>
    <property type="project" value="InterPro"/>
</dbReference>
<gene>
    <name evidence="3" type="ORF">UX27_C0002G0034</name>
</gene>
<dbReference type="EMBL" id="LCLO01000002">
    <property type="protein sequence ID" value="KKU19617.1"/>
    <property type="molecule type" value="Genomic_DNA"/>
</dbReference>
<dbReference type="Proteomes" id="UP000034644">
    <property type="component" value="Unassembled WGS sequence"/>
</dbReference>
<dbReference type="InterPro" id="IPR007630">
    <property type="entry name" value="RNA_pol_sigma70_r4"/>
</dbReference>
<dbReference type="Pfam" id="PF04545">
    <property type="entry name" value="Sigma70_r4"/>
    <property type="match status" value="1"/>
</dbReference>
<dbReference type="Gene3D" id="1.10.10.1250">
    <property type="entry name" value="RNA polymerase, subunit delta, N-terminal domain"/>
    <property type="match status" value="1"/>
</dbReference>
<accession>A0A0G1NH19</accession>
<dbReference type="InterPro" id="IPR013324">
    <property type="entry name" value="RNA_pol_sigma_r3/r4-like"/>
</dbReference>
<keyword evidence="1" id="KW-0804">Transcription</keyword>
<name>A0A0G1NH19_9BACT</name>
<organism evidence="3 4">
    <name type="scientific">Candidatus Azambacteria bacterium GW2011_GWA2_45_90</name>
    <dbReference type="NCBI Taxonomy" id="1618614"/>
    <lineage>
        <taxon>Bacteria</taxon>
        <taxon>Candidatus Azamiibacteriota</taxon>
    </lineage>
</organism>
<dbReference type="Pfam" id="PF05066">
    <property type="entry name" value="HARE-HTH"/>
    <property type="match status" value="1"/>
</dbReference>
<dbReference type="Gene3D" id="1.10.10.10">
    <property type="entry name" value="Winged helix-like DNA-binding domain superfamily/Winged helix DNA-binding domain"/>
    <property type="match status" value="1"/>
</dbReference>
<dbReference type="AlphaFoldDB" id="A0A0G1NH19"/>
<dbReference type="PANTHER" id="PTHR30603">
    <property type="entry name" value="RNA POLYMERASE SIGMA FACTOR RPO"/>
    <property type="match status" value="1"/>
</dbReference>
<evidence type="ECO:0000313" key="4">
    <source>
        <dbReference type="Proteomes" id="UP000034644"/>
    </source>
</evidence>
<dbReference type="InterPro" id="IPR038087">
    <property type="entry name" value="RNAP_delta_N_dom_sf"/>
</dbReference>
<feature type="domain" description="HTH HARE-type" evidence="2">
    <location>
        <begin position="224"/>
        <end position="288"/>
    </location>
</feature>
<protein>
    <submittedName>
        <fullName evidence="3">RNA polymerase sigma factor</fullName>
    </submittedName>
</protein>
<dbReference type="InterPro" id="IPR050239">
    <property type="entry name" value="Sigma-70_RNA_pol_init_factors"/>
</dbReference>
<evidence type="ECO:0000259" key="2">
    <source>
        <dbReference type="PROSITE" id="PS51913"/>
    </source>
</evidence>
<proteinExistence type="predicted"/>
<evidence type="ECO:0000256" key="1">
    <source>
        <dbReference type="ARBA" id="ARBA00023163"/>
    </source>
</evidence>
<dbReference type="InterPro" id="IPR036388">
    <property type="entry name" value="WH-like_DNA-bd_sf"/>
</dbReference>
<dbReference type="PRINTS" id="PR00046">
    <property type="entry name" value="SIGMA70FCT"/>
</dbReference>
<sequence>MAGKNTCQKLNIQKIIFEMTASLPSRTKDVIEKRFGLNQAEAITLEAIGQKYGITRERVRQIEYDGLSVLRQPQRLESLNSFFELAQSHLRDRGDFQEEQSLYKELGQTINLAPRQFYFALYLNKNFHYLPAGRQYNAAWTINKNSAAKVQKAINQIVKELRMIRRPVSQNEILAVGARHLKQTVGFSLVSDTITNSSLALAKEIANNPFGEYGLVHWADINPRGVRDKAHLIFKRHGKPLHFREVAEHINKASFDSRSAHPQTVHNELIKDQRFVLIGRGIYALKDWGYEPGTVKDVLLNLFKKSRRPLSKDEIINKVTAQRLVKANTILLNLQNRNYFERTADGKYSLKDKAITAEA</sequence>
<comment type="caution">
    <text evidence="3">The sequence shown here is derived from an EMBL/GenBank/DDBJ whole genome shotgun (WGS) entry which is preliminary data.</text>
</comment>
<evidence type="ECO:0000313" key="3">
    <source>
        <dbReference type="EMBL" id="KKU19617.1"/>
    </source>
</evidence>